<accession>A0ABX3FQZ0</accession>
<keyword evidence="3 5" id="KW-1133">Transmembrane helix</keyword>
<feature type="transmembrane region" description="Helical" evidence="5">
    <location>
        <begin position="123"/>
        <end position="140"/>
    </location>
</feature>
<evidence type="ECO:0000256" key="1">
    <source>
        <dbReference type="ARBA" id="ARBA00004141"/>
    </source>
</evidence>
<sequence length="282" mass="30308">MSHLPIIALTMLAFAANSILCRLALAEGLIDPASFTLLRLWSGAITLALIMAWKNHWRLDYHTVSLRFTLYAGLSLFIYAALFSFAYLELTAGSGALLLFGAVQLSLLLLHWCQGQRFNRFEILGMTISLVGFICLMLPSASQPDLLSALLMVGAGVAWAMFTALGKQTPTATIGTTWGFIAAAFISLLLLPMTQIDSANFTGLALAILSGTVTSALGYLLWYHVMSKISLLQAAVSQLSVPAIALVLGALLLNEPLTLRDSLISCAILGGIALVFIKKTYH</sequence>
<dbReference type="SUPFAM" id="SSF103481">
    <property type="entry name" value="Multidrug resistance efflux transporter EmrE"/>
    <property type="match status" value="2"/>
</dbReference>
<dbReference type="Proteomes" id="UP000186206">
    <property type="component" value="Unassembled WGS sequence"/>
</dbReference>
<organism evidence="7 8">
    <name type="scientific">Vibrio ponticus</name>
    <dbReference type="NCBI Taxonomy" id="265668"/>
    <lineage>
        <taxon>Bacteria</taxon>
        <taxon>Pseudomonadati</taxon>
        <taxon>Pseudomonadota</taxon>
        <taxon>Gammaproteobacteria</taxon>
        <taxon>Vibrionales</taxon>
        <taxon>Vibrionaceae</taxon>
        <taxon>Vibrio</taxon>
    </lineage>
</organism>
<feature type="transmembrane region" description="Helical" evidence="5">
    <location>
        <begin position="259"/>
        <end position="277"/>
    </location>
</feature>
<dbReference type="InterPro" id="IPR037185">
    <property type="entry name" value="EmrE-like"/>
</dbReference>
<feature type="transmembrane region" description="Helical" evidence="5">
    <location>
        <begin position="146"/>
        <end position="165"/>
    </location>
</feature>
<dbReference type="InterPro" id="IPR000620">
    <property type="entry name" value="EamA_dom"/>
</dbReference>
<evidence type="ECO:0000256" key="3">
    <source>
        <dbReference type="ARBA" id="ARBA00022989"/>
    </source>
</evidence>
<keyword evidence="8" id="KW-1185">Reference proteome</keyword>
<evidence type="ECO:0000313" key="8">
    <source>
        <dbReference type="Proteomes" id="UP000186206"/>
    </source>
</evidence>
<feature type="transmembrane region" description="Helical" evidence="5">
    <location>
        <begin position="94"/>
        <end position="111"/>
    </location>
</feature>
<evidence type="ECO:0000259" key="6">
    <source>
        <dbReference type="Pfam" id="PF00892"/>
    </source>
</evidence>
<dbReference type="InterPro" id="IPR050638">
    <property type="entry name" value="AA-Vitamin_Transporters"/>
</dbReference>
<dbReference type="RefSeq" id="WP_075648024.1">
    <property type="nucleotide sequence ID" value="NZ_AP019657.1"/>
</dbReference>
<dbReference type="PANTHER" id="PTHR32322:SF9">
    <property type="entry name" value="AMINO-ACID METABOLITE EFFLUX PUMP-RELATED"/>
    <property type="match status" value="1"/>
</dbReference>
<evidence type="ECO:0000256" key="4">
    <source>
        <dbReference type="ARBA" id="ARBA00023136"/>
    </source>
</evidence>
<proteinExistence type="predicted"/>
<dbReference type="PANTHER" id="PTHR32322">
    <property type="entry name" value="INNER MEMBRANE TRANSPORTER"/>
    <property type="match status" value="1"/>
</dbReference>
<dbReference type="Pfam" id="PF00892">
    <property type="entry name" value="EamA"/>
    <property type="match status" value="2"/>
</dbReference>
<keyword evidence="4 5" id="KW-0472">Membrane</keyword>
<feature type="domain" description="EamA" evidence="6">
    <location>
        <begin position="148"/>
        <end position="276"/>
    </location>
</feature>
<keyword evidence="2 5" id="KW-0812">Transmembrane</keyword>
<comment type="subcellular location">
    <subcellularLocation>
        <location evidence="1">Membrane</location>
        <topology evidence="1">Multi-pass membrane protein</topology>
    </subcellularLocation>
</comment>
<feature type="transmembrane region" description="Helical" evidence="5">
    <location>
        <begin position="203"/>
        <end position="222"/>
    </location>
</feature>
<feature type="transmembrane region" description="Helical" evidence="5">
    <location>
        <begin position="234"/>
        <end position="253"/>
    </location>
</feature>
<gene>
    <name evidence="7" type="ORF">BIY21_07090</name>
</gene>
<comment type="caution">
    <text evidence="7">The sequence shown here is derived from an EMBL/GenBank/DDBJ whole genome shotgun (WGS) entry which is preliminary data.</text>
</comment>
<name>A0ABX3FQZ0_9VIBR</name>
<feature type="domain" description="EamA" evidence="6">
    <location>
        <begin position="7"/>
        <end position="137"/>
    </location>
</feature>
<reference evidence="7 8" key="1">
    <citation type="submission" date="2016-09" db="EMBL/GenBank/DDBJ databases">
        <title>Genomic Taxonomy of the Vibrionaceae.</title>
        <authorList>
            <person name="Gonzalez-Castillo A."/>
            <person name="Gomez-Gil B."/>
            <person name="Enciso-Ibarra K."/>
        </authorList>
    </citation>
    <scope>NUCLEOTIDE SEQUENCE [LARGE SCALE GENOMIC DNA]</scope>
    <source>
        <strain evidence="7 8">CAIM 1731</strain>
    </source>
</reference>
<evidence type="ECO:0000313" key="7">
    <source>
        <dbReference type="EMBL" id="OLQ95203.1"/>
    </source>
</evidence>
<dbReference type="EMBL" id="MJMI01000044">
    <property type="protein sequence ID" value="OLQ95203.1"/>
    <property type="molecule type" value="Genomic_DNA"/>
</dbReference>
<feature type="transmembrane region" description="Helical" evidence="5">
    <location>
        <begin position="65"/>
        <end position="88"/>
    </location>
</feature>
<evidence type="ECO:0000256" key="5">
    <source>
        <dbReference type="SAM" id="Phobius"/>
    </source>
</evidence>
<protein>
    <submittedName>
        <fullName evidence="7">Multidrug transporter</fullName>
    </submittedName>
</protein>
<feature type="transmembrane region" description="Helical" evidence="5">
    <location>
        <begin position="172"/>
        <end position="191"/>
    </location>
</feature>
<evidence type="ECO:0000256" key="2">
    <source>
        <dbReference type="ARBA" id="ARBA00022692"/>
    </source>
</evidence>